<dbReference type="GeneID" id="31011322"/>
<gene>
    <name evidence="3" type="ORF">BKCO1_14000150</name>
</gene>
<dbReference type="EMBL" id="MNUE01000014">
    <property type="protein sequence ID" value="OJD35963.1"/>
    <property type="molecule type" value="Genomic_DNA"/>
</dbReference>
<dbReference type="InterPro" id="IPR027417">
    <property type="entry name" value="P-loop_NTPase"/>
</dbReference>
<evidence type="ECO:0000256" key="1">
    <source>
        <dbReference type="SAM" id="MobiDB-lite"/>
    </source>
</evidence>
<dbReference type="RefSeq" id="XP_020132223.1">
    <property type="nucleotide sequence ID" value="XM_020271063.1"/>
</dbReference>
<dbReference type="Gene3D" id="3.40.50.300">
    <property type="entry name" value="P-loop containing nucleotide triphosphate hydrolases"/>
    <property type="match status" value="1"/>
</dbReference>
<evidence type="ECO:0000313" key="4">
    <source>
        <dbReference type="Proteomes" id="UP000183809"/>
    </source>
</evidence>
<feature type="compositionally biased region" description="Basic residues" evidence="1">
    <location>
        <begin position="370"/>
        <end position="381"/>
    </location>
</feature>
<evidence type="ECO:0000259" key="2">
    <source>
        <dbReference type="Pfam" id="PF01926"/>
    </source>
</evidence>
<keyword evidence="4" id="KW-1185">Reference proteome</keyword>
<dbReference type="OrthoDB" id="8954335at2759"/>
<comment type="caution">
    <text evidence="3">The sequence shown here is derived from an EMBL/GenBank/DDBJ whole genome shotgun (WGS) entry which is preliminary data.</text>
</comment>
<dbReference type="SUPFAM" id="SSF52540">
    <property type="entry name" value="P-loop containing nucleoside triphosphate hydrolases"/>
    <property type="match status" value="1"/>
</dbReference>
<dbReference type="STRING" id="236234.A0A1J9RTS3"/>
<accession>A0A1J9RTS3</accession>
<dbReference type="GO" id="GO:0005525">
    <property type="term" value="F:GTP binding"/>
    <property type="evidence" value="ECO:0007669"/>
    <property type="project" value="InterPro"/>
</dbReference>
<feature type="domain" description="G" evidence="2">
    <location>
        <begin position="12"/>
        <end position="79"/>
    </location>
</feature>
<protein>
    <recommendedName>
        <fullName evidence="2">G domain-containing protein</fullName>
    </recommendedName>
</protein>
<name>A0A1J9RTS3_9PEZI</name>
<organism evidence="3 4">
    <name type="scientific">Diplodia corticola</name>
    <dbReference type="NCBI Taxonomy" id="236234"/>
    <lineage>
        <taxon>Eukaryota</taxon>
        <taxon>Fungi</taxon>
        <taxon>Dikarya</taxon>
        <taxon>Ascomycota</taxon>
        <taxon>Pezizomycotina</taxon>
        <taxon>Dothideomycetes</taxon>
        <taxon>Dothideomycetes incertae sedis</taxon>
        <taxon>Botryosphaeriales</taxon>
        <taxon>Botryosphaeriaceae</taxon>
        <taxon>Diplodia</taxon>
    </lineage>
</organism>
<sequence length="760" mass="85754">MANTNDERLGMIVVMGVTGAGKSYLINRLAGRTQKCQLVPVVIGNSRLLVVDTPGFDDADRTDSEILNEIARIISAQYMLGVELRGVVYVHRITDVRYAGSSVKTFEIFKKICGEEALKNVLLVTSRWSEVAPVTGAARERELRDKFWAYMLDKGSNMSRFHGDGDSAISLISQLLEKDSVVLDIQRELVDRRMRLHETCAGAYLQGNAEAVKLQCEDELAGLTRLKRSIPGNNRAMSRQVRRDWDQQQARLARAQQDSGNLAVPVAKEVQHEMGKKRRIFRRGEQMSYPASRLKTTEFLKPHHLGHSPIPKTMASTSEEPLSEEQNEAESVISSVDFGSMAESIPSHRGRQALSDTTPYTSHDREQLGHKPHRKKKHRKYQAGPSASPKKARSEGGSPKKGFRHAFSALGHALNKVESNLLSGQDYKPYGRHKYTNPRLLDEFNARIHEEQIKAREEQARSESIQHAARQLQATMDHKELPMGAQCTDSEIYEIFESLRYAINTWSYRFSSVAEHGSFSSEDISRFSLVVPNVRDLPSLEALLASDNINRRFFIRGWATYAISTRVLQDMNLWMGEAVSANFLELENVFKDAVNGNTGISLRDFHNWRSLTAHLAAQIQLPISEEENIEVALSDGAEGAMEAISPWVDQEAVPDIEARFIDLFKQALRLSTILKQQRAHWWFDWPREKRRGEGLMFDPNTMLDVRGNDERLGAEELRVQPVELVLSPALYKRGNAAGEHFDKDGYCVAESLVVMRLLDG</sequence>
<dbReference type="InterPro" id="IPR006073">
    <property type="entry name" value="GTP-bd"/>
</dbReference>
<feature type="region of interest" description="Disordered" evidence="1">
    <location>
        <begin position="299"/>
        <end position="331"/>
    </location>
</feature>
<evidence type="ECO:0000313" key="3">
    <source>
        <dbReference type="EMBL" id="OJD35963.1"/>
    </source>
</evidence>
<dbReference type="Pfam" id="PF01926">
    <property type="entry name" value="MMR_HSR1"/>
    <property type="match status" value="1"/>
</dbReference>
<reference evidence="3 4" key="1">
    <citation type="submission" date="2016-10" db="EMBL/GenBank/DDBJ databases">
        <title>Proteomics and genomics reveal pathogen-plant mechanisms compatible with a hemibiotrophic lifestyle of Diplodia corticola.</title>
        <authorList>
            <person name="Fernandes I."/>
            <person name="De Jonge R."/>
            <person name="Van De Peer Y."/>
            <person name="Devreese B."/>
            <person name="Alves A."/>
            <person name="Esteves A.C."/>
        </authorList>
    </citation>
    <scope>NUCLEOTIDE SEQUENCE [LARGE SCALE GENOMIC DNA]</scope>
    <source>
        <strain evidence="3 4">CBS 112549</strain>
    </source>
</reference>
<dbReference type="AlphaFoldDB" id="A0A1J9RTS3"/>
<proteinExistence type="predicted"/>
<dbReference type="Proteomes" id="UP000183809">
    <property type="component" value="Unassembled WGS sequence"/>
</dbReference>
<feature type="region of interest" description="Disordered" evidence="1">
    <location>
        <begin position="344"/>
        <end position="403"/>
    </location>
</feature>